<keyword evidence="7 8" id="KW-0472">Membrane</keyword>
<feature type="transmembrane region" description="Helical" evidence="8">
    <location>
        <begin position="298"/>
        <end position="323"/>
    </location>
</feature>
<evidence type="ECO:0000256" key="5">
    <source>
        <dbReference type="ARBA" id="ARBA00022692"/>
    </source>
</evidence>
<dbReference type="SUPFAM" id="SSF103473">
    <property type="entry name" value="MFS general substrate transporter"/>
    <property type="match status" value="1"/>
</dbReference>
<dbReference type="GO" id="GO:0005886">
    <property type="term" value="C:plasma membrane"/>
    <property type="evidence" value="ECO:0007669"/>
    <property type="project" value="UniProtKB-SubCell"/>
</dbReference>
<feature type="transmembrane region" description="Helical" evidence="8">
    <location>
        <begin position="86"/>
        <end position="107"/>
    </location>
</feature>
<comment type="subcellular location">
    <subcellularLocation>
        <location evidence="1">Cell inner membrane</location>
        <topology evidence="1">Multi-pass membrane protein</topology>
    </subcellularLocation>
</comment>
<feature type="transmembrane region" description="Helical" evidence="8">
    <location>
        <begin position="330"/>
        <end position="350"/>
    </location>
</feature>
<dbReference type="EMBL" id="FOZC01000014">
    <property type="protein sequence ID" value="SFR85456.1"/>
    <property type="molecule type" value="Genomic_DNA"/>
</dbReference>
<evidence type="ECO:0000256" key="4">
    <source>
        <dbReference type="ARBA" id="ARBA00022519"/>
    </source>
</evidence>
<keyword evidence="3" id="KW-1003">Cell membrane</keyword>
<evidence type="ECO:0000256" key="6">
    <source>
        <dbReference type="ARBA" id="ARBA00022989"/>
    </source>
</evidence>
<evidence type="ECO:0000256" key="7">
    <source>
        <dbReference type="ARBA" id="ARBA00023136"/>
    </source>
</evidence>
<feature type="transmembrane region" description="Helical" evidence="8">
    <location>
        <begin position="201"/>
        <end position="221"/>
    </location>
</feature>
<dbReference type="AlphaFoldDB" id="A0A1I6K2P9"/>
<gene>
    <name evidence="10" type="ORF">SAMN02910262_02222</name>
</gene>
<evidence type="ECO:0000256" key="1">
    <source>
        <dbReference type="ARBA" id="ARBA00004429"/>
    </source>
</evidence>
<organism evidence="10 11">
    <name type="scientific">[Clostridium] aminophilum</name>
    <dbReference type="NCBI Taxonomy" id="1526"/>
    <lineage>
        <taxon>Bacteria</taxon>
        <taxon>Bacillati</taxon>
        <taxon>Bacillota</taxon>
        <taxon>Clostridia</taxon>
        <taxon>Lachnospirales</taxon>
        <taxon>Lachnospiraceae</taxon>
    </lineage>
</organism>
<dbReference type="Proteomes" id="UP000214760">
    <property type="component" value="Unassembled WGS sequence"/>
</dbReference>
<feature type="transmembrane region" description="Helical" evidence="8">
    <location>
        <begin position="20"/>
        <end position="43"/>
    </location>
</feature>
<dbReference type="RefSeq" id="WP_161767317.1">
    <property type="nucleotide sequence ID" value="NZ_FOZC01000014.1"/>
</dbReference>
<feature type="transmembrane region" description="Helical" evidence="8">
    <location>
        <begin position="362"/>
        <end position="381"/>
    </location>
</feature>
<accession>A0A1I6K2P9</accession>
<keyword evidence="2" id="KW-0813">Transport</keyword>
<evidence type="ECO:0000313" key="10">
    <source>
        <dbReference type="EMBL" id="SFR85456.1"/>
    </source>
</evidence>
<feature type="transmembrane region" description="Helical" evidence="8">
    <location>
        <begin position="273"/>
        <end position="292"/>
    </location>
</feature>
<feature type="transmembrane region" description="Helical" evidence="8">
    <location>
        <begin position="241"/>
        <end position="261"/>
    </location>
</feature>
<feature type="transmembrane region" description="Helical" evidence="8">
    <location>
        <begin position="153"/>
        <end position="173"/>
    </location>
</feature>
<keyword evidence="4" id="KW-0997">Cell inner membrane</keyword>
<dbReference type="Pfam" id="PF12832">
    <property type="entry name" value="MFS_1_like"/>
    <property type="match status" value="1"/>
</dbReference>
<keyword evidence="6 8" id="KW-1133">Transmembrane helix</keyword>
<evidence type="ECO:0000256" key="2">
    <source>
        <dbReference type="ARBA" id="ARBA00022448"/>
    </source>
</evidence>
<dbReference type="InterPro" id="IPR036259">
    <property type="entry name" value="MFS_trans_sf"/>
</dbReference>
<evidence type="ECO:0000256" key="8">
    <source>
        <dbReference type="SAM" id="Phobius"/>
    </source>
</evidence>
<evidence type="ECO:0000259" key="9">
    <source>
        <dbReference type="Pfam" id="PF12832"/>
    </source>
</evidence>
<proteinExistence type="predicted"/>
<dbReference type="PANTHER" id="PTHR23522">
    <property type="entry name" value="BLL5896 PROTEIN"/>
    <property type="match status" value="1"/>
</dbReference>
<keyword evidence="5 8" id="KW-0812">Transmembrane</keyword>
<protein>
    <submittedName>
        <fullName evidence="10">Major Facilitator Superfamily protein</fullName>
    </submittedName>
</protein>
<dbReference type="Gene3D" id="1.20.1250.20">
    <property type="entry name" value="MFS general substrate transporter like domains"/>
    <property type="match status" value="2"/>
</dbReference>
<feature type="domain" description="Major facilitator superfamily associated" evidence="9">
    <location>
        <begin position="4"/>
        <end position="360"/>
    </location>
</feature>
<sequence>MFYSVYFIYYGAYALFSSYIVSYLTTCGLSATVCGIVTSFMLLTNIIMQPVSGFLTDSFLTVKRYLIFASGFLVIWYAFIHIVRSKIILCVIMIVVSAGFSYPFIQLMDAWVTDAAEQINSGIVYSKIRAIGSIGFAIISWVAGYYFENNGYEFYFLIQAALFILIIPFLKCLPEIVPGNKKNTSEKIVQSQLTMQESFKILFRNVRFKLCTILFILYWMSHRPIGSFLALFCRQYDNGDILFGHVCASGAIGEFLMLFCAERIRQMTSLRTECTLALLLNLFRPVMIMVFPSEGSLYFGQILQSFSFAMYFDVSVELFSLYADKRLHNFTVSMGLMVSNVIGTLSANILGGKLYDLFGVKGNLWLSFVGSILLIILYFLVYSHLFMIKKTEG</sequence>
<reference evidence="10 11" key="1">
    <citation type="submission" date="2016-10" db="EMBL/GenBank/DDBJ databases">
        <authorList>
            <person name="de Groot N.N."/>
        </authorList>
    </citation>
    <scope>NUCLEOTIDE SEQUENCE [LARGE SCALE GENOMIC DNA]</scope>
    <source>
        <strain evidence="10 11">F</strain>
    </source>
</reference>
<name>A0A1I6K2P9_9FIRM</name>
<feature type="transmembrane region" description="Helical" evidence="8">
    <location>
        <begin position="64"/>
        <end position="80"/>
    </location>
</feature>
<evidence type="ECO:0000256" key="3">
    <source>
        <dbReference type="ARBA" id="ARBA00022475"/>
    </source>
</evidence>
<dbReference type="InterPro" id="IPR024989">
    <property type="entry name" value="MFS_assoc_dom"/>
</dbReference>
<dbReference type="PANTHER" id="PTHR23522:SF10">
    <property type="entry name" value="3-PHENYLPROPIONIC ACID TRANSPORTER-RELATED"/>
    <property type="match status" value="1"/>
</dbReference>
<evidence type="ECO:0000313" key="11">
    <source>
        <dbReference type="Proteomes" id="UP000214760"/>
    </source>
</evidence>